<organism evidence="1 2">
    <name type="scientific">Bacteroides cellulosilyticus</name>
    <dbReference type="NCBI Taxonomy" id="246787"/>
    <lineage>
        <taxon>Bacteria</taxon>
        <taxon>Pseudomonadati</taxon>
        <taxon>Bacteroidota</taxon>
        <taxon>Bacteroidia</taxon>
        <taxon>Bacteroidales</taxon>
        <taxon>Bacteroidaceae</taxon>
        <taxon>Bacteroides</taxon>
    </lineage>
</organism>
<dbReference type="PATRIC" id="fig|246787.4.peg.2029"/>
<gene>
    <name evidence="1" type="ORF">BcellWH2_01973</name>
</gene>
<proteinExistence type="predicted"/>
<dbReference type="KEGG" id="bcel:BcellWH2_01973"/>
<evidence type="ECO:0000313" key="2">
    <source>
        <dbReference type="Proteomes" id="UP000061809"/>
    </source>
</evidence>
<reference evidence="1 2" key="1">
    <citation type="journal article" date="2015" name="Science">
        <title>Genetic determinants of in vivo fitness and diet responsiveness in multiple human gut Bacteroides.</title>
        <authorList>
            <person name="Wu M."/>
            <person name="McNulty N.P."/>
            <person name="Rodionov D.A."/>
            <person name="Khoroshkin M.S."/>
            <person name="Griffin N.W."/>
            <person name="Cheng J."/>
            <person name="Latreille P."/>
            <person name="Kerstetter R.A."/>
            <person name="Terrapon N."/>
            <person name="Henrissat B."/>
            <person name="Osterman A.L."/>
            <person name="Gordon J.I."/>
        </authorList>
    </citation>
    <scope>NUCLEOTIDE SEQUENCE [LARGE SCALE GENOMIC DNA]</scope>
    <source>
        <strain evidence="1 2">WH2</strain>
    </source>
</reference>
<dbReference type="AlphaFoldDB" id="A0A0P0FV51"/>
<protein>
    <recommendedName>
        <fullName evidence="3">Macro domain-containing protein</fullName>
    </recommendedName>
</protein>
<dbReference type="Proteomes" id="UP000061809">
    <property type="component" value="Chromosome"/>
</dbReference>
<evidence type="ECO:0008006" key="3">
    <source>
        <dbReference type="Google" id="ProtNLM"/>
    </source>
</evidence>
<dbReference type="RefSeq" id="WP_029429209.1">
    <property type="nucleotide sequence ID" value="NZ_CP012801.1"/>
</dbReference>
<name>A0A0P0FV51_9BACE</name>
<evidence type="ECO:0000313" key="1">
    <source>
        <dbReference type="EMBL" id="ALJ59218.1"/>
    </source>
</evidence>
<sequence length="150" mass="16615">MFKWFERKKDAAKGDSKQTMVSCGITPAFIEKLKDNEIFVFGSNLQGLHGAGAARTAREYFGAIMGCGVGLQGQSYAIPTMHGGIKKIKPYVDDFIEFAKEHTELHFLVTRIGCGIAGFRDEEIAPLFKKTIGLTNISLPKEFIEIIIIQ</sequence>
<accession>A0A0P0FV51</accession>
<dbReference type="EMBL" id="CP012801">
    <property type="protein sequence ID" value="ALJ59218.1"/>
    <property type="molecule type" value="Genomic_DNA"/>
</dbReference>